<dbReference type="PANTHER" id="PTHR10622">
    <property type="entry name" value="HET DOMAIN-CONTAINING PROTEIN"/>
    <property type="match status" value="1"/>
</dbReference>
<proteinExistence type="predicted"/>
<evidence type="ECO:0000259" key="2">
    <source>
        <dbReference type="Pfam" id="PF26640"/>
    </source>
</evidence>
<evidence type="ECO:0000313" key="3">
    <source>
        <dbReference type="EMBL" id="TBU25075.1"/>
    </source>
</evidence>
<reference evidence="3" key="1">
    <citation type="submission" date="2019-01" db="EMBL/GenBank/DDBJ databases">
        <title>Draft genome sequences of three monokaryotic isolates of the white-rot basidiomycete fungus Dichomitus squalens.</title>
        <authorList>
            <consortium name="DOE Joint Genome Institute"/>
            <person name="Lopez S.C."/>
            <person name="Andreopoulos B."/>
            <person name="Pangilinan J."/>
            <person name="Lipzen A."/>
            <person name="Riley R."/>
            <person name="Ahrendt S."/>
            <person name="Ng V."/>
            <person name="Barry K."/>
            <person name="Daum C."/>
            <person name="Grigoriev I.V."/>
            <person name="Hilden K.S."/>
            <person name="Makela M.R."/>
            <person name="de Vries R.P."/>
        </authorList>
    </citation>
    <scope>NUCLEOTIDE SEQUENCE [LARGE SCALE GENOMIC DNA]</scope>
    <source>
        <strain evidence="3">OM18370.1</strain>
    </source>
</reference>
<feature type="domain" description="Heterokaryon incompatibility" evidence="1">
    <location>
        <begin position="21"/>
        <end position="112"/>
    </location>
</feature>
<protein>
    <submittedName>
        <fullName evidence="3">Heterokaryon incompatibility protein-domain-containing protein</fullName>
    </submittedName>
</protein>
<dbReference type="InterPro" id="IPR010730">
    <property type="entry name" value="HET"/>
</dbReference>
<dbReference type="OrthoDB" id="2748246at2759"/>
<accession>A0A4Q9MCS6</accession>
<dbReference type="AlphaFoldDB" id="A0A4Q9MCS6"/>
<name>A0A4Q9MCS6_9APHY</name>
<dbReference type="InterPro" id="IPR058525">
    <property type="entry name" value="DUF8212"/>
</dbReference>
<dbReference type="Pfam" id="PF06985">
    <property type="entry name" value="HET"/>
    <property type="match status" value="1"/>
</dbReference>
<dbReference type="Proteomes" id="UP000292957">
    <property type="component" value="Unassembled WGS sequence"/>
</dbReference>
<gene>
    <name evidence="3" type="ORF">BD311DRAFT_600651</name>
</gene>
<evidence type="ECO:0000259" key="1">
    <source>
        <dbReference type="Pfam" id="PF06985"/>
    </source>
</evidence>
<feature type="non-terminal residue" evidence="3">
    <location>
        <position position="250"/>
    </location>
</feature>
<dbReference type="Pfam" id="PF26640">
    <property type="entry name" value="DUF8212"/>
    <property type="match status" value="1"/>
</dbReference>
<organism evidence="3">
    <name type="scientific">Dichomitus squalens</name>
    <dbReference type="NCBI Taxonomy" id="114155"/>
    <lineage>
        <taxon>Eukaryota</taxon>
        <taxon>Fungi</taxon>
        <taxon>Dikarya</taxon>
        <taxon>Basidiomycota</taxon>
        <taxon>Agaricomycotina</taxon>
        <taxon>Agaricomycetes</taxon>
        <taxon>Polyporales</taxon>
        <taxon>Polyporaceae</taxon>
        <taxon>Dichomitus</taxon>
    </lineage>
</organism>
<sequence>MRVLNTETLLFERIDPAKTDYAILSHTWDHKNGEQTYEQLRRIQARYTPEPSPPTQKGIKNACAVARKAGYRYIWIDSCCIDQKSSSELSEAINTMFTWYGQSLMCIAYLADVPPVTKYSNRASDLQQSRWFTRGWTLQELIAPVDVDFYSADWQLIGSKHELADVVEEITGITYEALLHLKPLEDFSVAQRFSWAARRETERIEDRAYSLIGLFDINMPTLYGEGRRAFRRLQEEVMRRNPDQSLFSWG</sequence>
<feature type="domain" description="DUF8212" evidence="2">
    <location>
        <begin position="228"/>
        <end position="250"/>
    </location>
</feature>
<dbReference type="PANTHER" id="PTHR10622:SF10">
    <property type="entry name" value="HET DOMAIN-CONTAINING PROTEIN"/>
    <property type="match status" value="1"/>
</dbReference>
<dbReference type="EMBL" id="ML143467">
    <property type="protein sequence ID" value="TBU25075.1"/>
    <property type="molecule type" value="Genomic_DNA"/>
</dbReference>